<feature type="signal peptide" evidence="1">
    <location>
        <begin position="1"/>
        <end position="20"/>
    </location>
</feature>
<keyword evidence="3" id="KW-1185">Reference proteome</keyword>
<dbReference type="AlphaFoldDB" id="A0A0J7IZH9"/>
<dbReference type="EMBL" id="LFNG01000006">
    <property type="protein sequence ID" value="KMQ71598.1"/>
    <property type="molecule type" value="Genomic_DNA"/>
</dbReference>
<proteinExistence type="predicted"/>
<sequence length="208" mass="23460">MKKNMLLLSLLIFAAGFSQCYIIGNPNIKIGETETYTVEKDIAQCKDCHLWTIYGDRVTVDGDVKQNSIKLKGNTGGQTILSLAMIAPQGMVQCSKVVDVVEPVKNITINKSSLGITNPNCDIDFSEFREEKITEGMVSFSPTKTENYYKYEWTVVYMDGAQKQSTEKSPQFPYTKENGIVTVSGKIISTRCMRSFTKTYDSNYWKNF</sequence>
<protein>
    <recommendedName>
        <fullName evidence="4">Lipoprotein</fullName>
    </recommendedName>
</protein>
<dbReference type="PATRIC" id="fig|1304281.5.peg.1078"/>
<reference evidence="2 3" key="1">
    <citation type="journal article" date="2004" name="Int. J. Syst. Evol. Microbiol.">
        <title>Kaistella koreensis gen. nov., sp. nov., a novel member of the Chryseobacterium-Bergeyella-Riemerella branch.</title>
        <authorList>
            <person name="Kim M.K."/>
            <person name="Im W.T."/>
            <person name="Shin Y.K."/>
            <person name="Lim J.H."/>
            <person name="Kim S.H."/>
            <person name="Lee B.C."/>
            <person name="Park M.Y."/>
            <person name="Lee K.Y."/>
            <person name="Lee S.T."/>
        </authorList>
    </citation>
    <scope>NUCLEOTIDE SEQUENCE [LARGE SCALE GENOMIC DNA]</scope>
    <source>
        <strain evidence="2 3">CCUG 49689</strain>
    </source>
</reference>
<evidence type="ECO:0000313" key="3">
    <source>
        <dbReference type="Proteomes" id="UP000035900"/>
    </source>
</evidence>
<keyword evidence="1" id="KW-0732">Signal</keyword>
<accession>A0A0J7IZH9</accession>
<dbReference type="STRING" id="1304281.ACM44_05020"/>
<dbReference type="RefSeq" id="WP_048498972.1">
    <property type="nucleotide sequence ID" value="NZ_LFNG01000006.1"/>
</dbReference>
<comment type="caution">
    <text evidence="2">The sequence shown here is derived from an EMBL/GenBank/DDBJ whole genome shotgun (WGS) entry which is preliminary data.</text>
</comment>
<feature type="chain" id="PRO_5005289193" description="Lipoprotein" evidence="1">
    <location>
        <begin position="21"/>
        <end position="208"/>
    </location>
</feature>
<gene>
    <name evidence="2" type="ORF">ACM44_05020</name>
</gene>
<dbReference type="OrthoDB" id="1251149at2"/>
<evidence type="ECO:0000256" key="1">
    <source>
        <dbReference type="SAM" id="SignalP"/>
    </source>
</evidence>
<evidence type="ECO:0000313" key="2">
    <source>
        <dbReference type="EMBL" id="KMQ71598.1"/>
    </source>
</evidence>
<evidence type="ECO:0008006" key="4">
    <source>
        <dbReference type="Google" id="ProtNLM"/>
    </source>
</evidence>
<dbReference type="Proteomes" id="UP000035900">
    <property type="component" value="Unassembled WGS sequence"/>
</dbReference>
<organism evidence="2 3">
    <name type="scientific">Chryseobacterium koreense CCUG 49689</name>
    <dbReference type="NCBI Taxonomy" id="1304281"/>
    <lineage>
        <taxon>Bacteria</taxon>
        <taxon>Pseudomonadati</taxon>
        <taxon>Bacteroidota</taxon>
        <taxon>Flavobacteriia</taxon>
        <taxon>Flavobacteriales</taxon>
        <taxon>Weeksellaceae</taxon>
        <taxon>Chryseobacterium group</taxon>
        <taxon>Chryseobacterium</taxon>
    </lineage>
</organism>
<name>A0A0J7IZH9_9FLAO</name>